<evidence type="ECO:0000256" key="4">
    <source>
        <dbReference type="PIRSR" id="PIRSR000102-2"/>
    </source>
</evidence>
<dbReference type="GO" id="GO:0004459">
    <property type="term" value="F:L-lactate dehydrogenase (NAD+) activity"/>
    <property type="evidence" value="ECO:0007669"/>
    <property type="project" value="TreeGrafter"/>
</dbReference>
<comment type="caution">
    <text evidence="7">The sequence shown here is derived from an EMBL/GenBank/DDBJ whole genome shotgun (WGS) entry which is preliminary data.</text>
</comment>
<dbReference type="PANTHER" id="PTHR43128:SF16">
    <property type="entry name" value="L-LACTATE DEHYDROGENASE"/>
    <property type="match status" value="1"/>
</dbReference>
<dbReference type="Pfam" id="PF00056">
    <property type="entry name" value="Ldh_1_N"/>
    <property type="match status" value="1"/>
</dbReference>
<dbReference type="PIRSF" id="PIRSF000102">
    <property type="entry name" value="Lac_mal_DH"/>
    <property type="match status" value="1"/>
</dbReference>
<dbReference type="InterPro" id="IPR001557">
    <property type="entry name" value="L-lactate/malate_DH"/>
</dbReference>
<feature type="domain" description="Lactate/malate dehydrogenase N-terminal" evidence="6">
    <location>
        <begin position="1"/>
        <end position="145"/>
    </location>
</feature>
<evidence type="ECO:0000259" key="6">
    <source>
        <dbReference type="Pfam" id="PF00056"/>
    </source>
</evidence>
<dbReference type="GO" id="GO:0030060">
    <property type="term" value="F:L-malate dehydrogenase (NAD+) activity"/>
    <property type="evidence" value="ECO:0007669"/>
    <property type="project" value="UniProtKB-EC"/>
</dbReference>
<evidence type="ECO:0000256" key="3">
    <source>
        <dbReference type="PIRSR" id="PIRSR000102-1"/>
    </source>
</evidence>
<sequence length="293" mass="31043">MKIAIFGAGNIGAAVANDLIVSDSLSQKIDSIALVDTVEQIARGKALDLAHAAAVYERDLRISGSTEPSDIADAGIVVITAGRARKAGQSREELFGSNAAIVAQCARDAAKYAPSSIIIVVTNPLDMMVYAALKASGFAKERVIGMAGELDGARLKFELARESGKEISSMRSAIVGPHSEEMIALKNELGFEISDEIFGRAVQNTKRAGAQIGELLGTSAYLAPAAGIVKIMKYILCDTCGTLACCVADRSGVPLGRFVSVGKMGAIERNFAYSGEFYEQLERMRERIAGLKF</sequence>
<feature type="binding site" evidence="4">
    <location>
        <position position="123"/>
    </location>
    <ligand>
        <name>substrate</name>
    </ligand>
</feature>
<dbReference type="Gene3D" id="3.90.110.10">
    <property type="entry name" value="Lactate dehydrogenase/glycoside hydrolase, family 4, C-terminal"/>
    <property type="match status" value="1"/>
</dbReference>
<gene>
    <name evidence="7" type="ORF">CAMGR0001_0943</name>
</gene>
<dbReference type="InterPro" id="IPR001236">
    <property type="entry name" value="Lactate/malate_DH_N"/>
</dbReference>
<keyword evidence="8" id="KW-1185">Reference proteome</keyword>
<feature type="binding site" evidence="4">
    <location>
        <position position="91"/>
    </location>
    <ligand>
        <name>substrate</name>
    </ligand>
</feature>
<evidence type="ECO:0000256" key="2">
    <source>
        <dbReference type="ARBA" id="ARBA00023027"/>
    </source>
</evidence>
<accession>C8PGF0</accession>
<protein>
    <submittedName>
        <fullName evidence="7">Malate dehydrogenase</fullName>
        <ecNumber evidence="7">1.1.1.37</ecNumber>
    </submittedName>
</protein>
<feature type="binding site" evidence="5">
    <location>
        <position position="98"/>
    </location>
    <ligand>
        <name>NAD(+)</name>
        <dbReference type="ChEBI" id="CHEBI:57540"/>
    </ligand>
</feature>
<reference evidence="7 8" key="1">
    <citation type="submission" date="2009-07" db="EMBL/GenBank/DDBJ databases">
        <authorList>
            <person name="Madupu R."/>
            <person name="Sebastian Y."/>
            <person name="Durkin A.S."/>
            <person name="Torralba M."/>
            <person name="Methe B."/>
            <person name="Sutton G.G."/>
            <person name="Strausberg R.L."/>
            <person name="Nelson K.E."/>
        </authorList>
    </citation>
    <scope>NUCLEOTIDE SEQUENCE [LARGE SCALE GENOMIC DNA]</scope>
    <source>
        <strain evidence="7 8">RM3268</strain>
    </source>
</reference>
<evidence type="ECO:0000256" key="1">
    <source>
        <dbReference type="ARBA" id="ARBA00023002"/>
    </source>
</evidence>
<dbReference type="AlphaFoldDB" id="C8PGF0"/>
<feature type="binding site" evidence="4">
    <location>
        <position position="154"/>
    </location>
    <ligand>
        <name>substrate</name>
    </ligand>
</feature>
<keyword evidence="2 5" id="KW-0520">NAD</keyword>
<evidence type="ECO:0000256" key="5">
    <source>
        <dbReference type="PIRSR" id="PIRSR000102-3"/>
    </source>
</evidence>
<organism evidence="7 8">
    <name type="scientific">Campylobacter gracilis RM3268</name>
    <dbReference type="NCBI Taxonomy" id="553220"/>
    <lineage>
        <taxon>Bacteria</taxon>
        <taxon>Pseudomonadati</taxon>
        <taxon>Campylobacterota</taxon>
        <taxon>Epsilonproteobacteria</taxon>
        <taxon>Campylobacterales</taxon>
        <taxon>Campylobacteraceae</taxon>
        <taxon>Campylobacter</taxon>
    </lineage>
</organism>
<dbReference type="Proteomes" id="UP000005709">
    <property type="component" value="Unassembled WGS sequence"/>
</dbReference>
<feature type="binding site" evidence="4">
    <location>
        <position position="85"/>
    </location>
    <ligand>
        <name>substrate</name>
    </ligand>
</feature>
<dbReference type="InterPro" id="IPR015955">
    <property type="entry name" value="Lactate_DH/Glyco_Ohase_4_C"/>
</dbReference>
<dbReference type="EMBL" id="ACYG01000019">
    <property type="protein sequence ID" value="EEV18188.1"/>
    <property type="molecule type" value="Genomic_DNA"/>
</dbReference>
<feature type="binding site" evidence="5">
    <location>
        <position position="36"/>
    </location>
    <ligand>
        <name>NAD(+)</name>
        <dbReference type="ChEBI" id="CHEBI:57540"/>
    </ligand>
</feature>
<feature type="binding site" evidence="5">
    <location>
        <begin position="7"/>
        <end position="12"/>
    </location>
    <ligand>
        <name>NAD(+)</name>
        <dbReference type="ChEBI" id="CHEBI:57540"/>
    </ligand>
</feature>
<dbReference type="RefSeq" id="WP_005870521.1">
    <property type="nucleotide sequence ID" value="NZ_ACYG01000019.1"/>
</dbReference>
<dbReference type="Gene3D" id="3.40.50.720">
    <property type="entry name" value="NAD(P)-binding Rossmann-like Domain"/>
    <property type="match status" value="1"/>
</dbReference>
<dbReference type="SUPFAM" id="SSF51735">
    <property type="entry name" value="NAD(P)-binding Rossmann-fold domains"/>
    <property type="match status" value="1"/>
</dbReference>
<evidence type="ECO:0000313" key="8">
    <source>
        <dbReference type="Proteomes" id="UP000005709"/>
    </source>
</evidence>
<feature type="active site" description="Proton acceptor" evidence="3">
    <location>
        <position position="178"/>
    </location>
</feature>
<dbReference type="eggNOG" id="COG0039">
    <property type="taxonomic scope" value="Bacteria"/>
</dbReference>
<dbReference type="SUPFAM" id="SSF56327">
    <property type="entry name" value="LDH C-terminal domain-like"/>
    <property type="match status" value="1"/>
</dbReference>
<proteinExistence type="predicted"/>
<dbReference type="InterPro" id="IPR036291">
    <property type="entry name" value="NAD(P)-bd_dom_sf"/>
</dbReference>
<dbReference type="GO" id="GO:0006089">
    <property type="term" value="P:lactate metabolic process"/>
    <property type="evidence" value="ECO:0007669"/>
    <property type="project" value="TreeGrafter"/>
</dbReference>
<dbReference type="STRING" id="824.CGRAC_1127"/>
<dbReference type="PRINTS" id="PR00086">
    <property type="entry name" value="LLDHDRGNASE"/>
</dbReference>
<evidence type="ECO:0000313" key="7">
    <source>
        <dbReference type="EMBL" id="EEV18188.1"/>
    </source>
</evidence>
<feature type="binding site" evidence="5">
    <location>
        <begin position="121"/>
        <end position="123"/>
    </location>
    <ligand>
        <name>NAD(+)</name>
        <dbReference type="ChEBI" id="CHEBI:57540"/>
    </ligand>
</feature>
<dbReference type="EC" id="1.1.1.37" evidence="7"/>
<keyword evidence="1 7" id="KW-0560">Oxidoreductase</keyword>
<dbReference type="PANTHER" id="PTHR43128">
    <property type="entry name" value="L-2-HYDROXYCARBOXYLATE DEHYDROGENASE (NAD(P)(+))"/>
    <property type="match status" value="1"/>
</dbReference>
<name>C8PGF0_9BACT</name>